<protein>
    <submittedName>
        <fullName evidence="1">Uncharacterized protein</fullName>
    </submittedName>
</protein>
<reference evidence="1 2" key="1">
    <citation type="journal article" date="2018" name="Front. Plant Sci.">
        <title>Red Clover (Trifolium pratense) and Zigzag Clover (T. medium) - A Picture of Genomic Similarities and Differences.</title>
        <authorList>
            <person name="Dluhosova J."/>
            <person name="Istvanek J."/>
            <person name="Nedelnik J."/>
            <person name="Repkova J."/>
        </authorList>
    </citation>
    <scope>NUCLEOTIDE SEQUENCE [LARGE SCALE GENOMIC DNA]</scope>
    <source>
        <strain evidence="2">cv. 10/8</strain>
        <tissue evidence="1">Leaf</tissue>
    </source>
</reference>
<comment type="caution">
    <text evidence="1">The sequence shown here is derived from an EMBL/GenBank/DDBJ whole genome shotgun (WGS) entry which is preliminary data.</text>
</comment>
<dbReference type="Proteomes" id="UP000265520">
    <property type="component" value="Unassembled WGS sequence"/>
</dbReference>
<dbReference type="AlphaFoldDB" id="A0A392SCI1"/>
<feature type="non-terminal residue" evidence="1">
    <location>
        <position position="1"/>
    </location>
</feature>
<keyword evidence="2" id="KW-1185">Reference proteome</keyword>
<name>A0A392SCI1_9FABA</name>
<dbReference type="EMBL" id="LXQA010359380">
    <property type="protein sequence ID" value="MCI46568.1"/>
    <property type="molecule type" value="Genomic_DNA"/>
</dbReference>
<evidence type="ECO:0000313" key="2">
    <source>
        <dbReference type="Proteomes" id="UP000265520"/>
    </source>
</evidence>
<organism evidence="1 2">
    <name type="scientific">Trifolium medium</name>
    <dbReference type="NCBI Taxonomy" id="97028"/>
    <lineage>
        <taxon>Eukaryota</taxon>
        <taxon>Viridiplantae</taxon>
        <taxon>Streptophyta</taxon>
        <taxon>Embryophyta</taxon>
        <taxon>Tracheophyta</taxon>
        <taxon>Spermatophyta</taxon>
        <taxon>Magnoliopsida</taxon>
        <taxon>eudicotyledons</taxon>
        <taxon>Gunneridae</taxon>
        <taxon>Pentapetalae</taxon>
        <taxon>rosids</taxon>
        <taxon>fabids</taxon>
        <taxon>Fabales</taxon>
        <taxon>Fabaceae</taxon>
        <taxon>Papilionoideae</taxon>
        <taxon>50 kb inversion clade</taxon>
        <taxon>NPAAA clade</taxon>
        <taxon>Hologalegina</taxon>
        <taxon>IRL clade</taxon>
        <taxon>Trifolieae</taxon>
        <taxon>Trifolium</taxon>
    </lineage>
</organism>
<accession>A0A392SCI1</accession>
<sequence length="34" mass="3862">AAQRRFAGHPPLLINRETDSSCAIPKLYQETKYS</sequence>
<evidence type="ECO:0000313" key="1">
    <source>
        <dbReference type="EMBL" id="MCI46568.1"/>
    </source>
</evidence>
<proteinExistence type="predicted"/>